<dbReference type="VEuPathDB" id="FungiDB:GW608_H00891"/>
<dbReference type="GO" id="GO:0046854">
    <property type="term" value="P:phosphatidylinositol phosphate biosynthetic process"/>
    <property type="evidence" value="ECO:0007669"/>
    <property type="project" value="InterPro"/>
</dbReference>
<dbReference type="VEuPathDB" id="FungiDB:CAGL0H01089g"/>
<dbReference type="VEuPathDB" id="FungiDB:GWK60_H00891"/>
<dbReference type="CDD" id="cd01639">
    <property type="entry name" value="IMPase"/>
    <property type="match status" value="1"/>
</dbReference>
<accession>A0A0W0CHK7</accession>
<sequence length="295" mass="32903">MAKKLTGEELRKIEQHLIEFLKTDIGPILKNASGTKFDSYDEKVNDVDLVTVVDKKVETLIRKFAEENYPEIKFIGEESLSKDERFDLEDPTFIVDPIDGTTNFIHGFPFSCTSIGVAQGGKPVIGCVYNPHLNQLFHASLGNGAYLNDEPINIEKRTLSLKKSIIGLEGGSEREDGKGTNFTKKFDTYRKLLSDRGAFIHGFRSLGSAAMNICYVSIGYMDAYWEGGCWAWDVCAGWCILNEAGGKIVGGNPGQWNIPINNRSYLAVRGGLVDDDEQEKFIQDFWGFVEGALKY</sequence>
<organism evidence="11 12">
    <name type="scientific">Candida glabrata</name>
    <name type="common">Yeast</name>
    <name type="synonym">Torulopsis glabrata</name>
    <dbReference type="NCBI Taxonomy" id="5478"/>
    <lineage>
        <taxon>Eukaryota</taxon>
        <taxon>Fungi</taxon>
        <taxon>Dikarya</taxon>
        <taxon>Ascomycota</taxon>
        <taxon>Saccharomycotina</taxon>
        <taxon>Saccharomycetes</taxon>
        <taxon>Saccharomycetales</taxon>
        <taxon>Saccharomycetaceae</taxon>
        <taxon>Nakaseomyces</taxon>
    </lineage>
</organism>
<comment type="caution">
    <text evidence="11">The sequence shown here is derived from an EMBL/GenBank/DDBJ whole genome shotgun (WGS) entry which is preliminary data.</text>
</comment>
<evidence type="ECO:0000256" key="2">
    <source>
        <dbReference type="ARBA" id="ARBA00001946"/>
    </source>
</evidence>
<comment type="similarity">
    <text evidence="4 10">Belongs to the inositol monophosphatase superfamily.</text>
</comment>
<feature type="binding site" evidence="9">
    <location>
        <position position="233"/>
    </location>
    <ligand>
        <name>Mg(2+)</name>
        <dbReference type="ChEBI" id="CHEBI:18420"/>
        <label>1</label>
        <note>catalytic</note>
    </ligand>
</feature>
<gene>
    <name evidence="11" type="ORF">AO440_001946</name>
</gene>
<keyword evidence="7 10" id="KW-0378">Hydrolase</keyword>
<dbReference type="AlphaFoldDB" id="A0A0W0CHK7"/>
<dbReference type="VEuPathDB" id="FungiDB:B1J91_H01089g"/>
<feature type="binding site" evidence="9">
    <location>
        <position position="98"/>
    </location>
    <ligand>
        <name>Mg(2+)</name>
        <dbReference type="ChEBI" id="CHEBI:18420"/>
        <label>1</label>
        <note>catalytic</note>
    </ligand>
</feature>
<evidence type="ECO:0000256" key="4">
    <source>
        <dbReference type="ARBA" id="ARBA00009759"/>
    </source>
</evidence>
<dbReference type="GO" id="GO:0071545">
    <property type="term" value="P:inositol phosphate catabolic process"/>
    <property type="evidence" value="ECO:0007669"/>
    <property type="project" value="EnsemblFungi"/>
</dbReference>
<dbReference type="PANTHER" id="PTHR20854:SF4">
    <property type="entry name" value="INOSITOL-1-MONOPHOSPHATASE-RELATED"/>
    <property type="match status" value="1"/>
</dbReference>
<dbReference type="InterPro" id="IPR020583">
    <property type="entry name" value="Inositol_monoP_metal-BS"/>
</dbReference>
<evidence type="ECO:0000256" key="10">
    <source>
        <dbReference type="RuleBase" id="RU364068"/>
    </source>
</evidence>
<dbReference type="PhylomeDB" id="A0A0W0CHK7"/>
<dbReference type="PRINTS" id="PR00377">
    <property type="entry name" value="IMPHPHTASES"/>
</dbReference>
<name>A0A0W0CHK7_CANGB</name>
<dbReference type="GO" id="GO:0008934">
    <property type="term" value="F:inositol monophosphate 1-phosphatase activity"/>
    <property type="evidence" value="ECO:0007669"/>
    <property type="project" value="EnsemblFungi"/>
</dbReference>
<dbReference type="UniPathway" id="UPA00823">
    <property type="reaction ID" value="UER00788"/>
</dbReference>
<dbReference type="VEuPathDB" id="FungiDB:GVI51_H00891"/>
<evidence type="ECO:0000256" key="1">
    <source>
        <dbReference type="ARBA" id="ARBA00001033"/>
    </source>
</evidence>
<dbReference type="FunFam" id="3.40.190.80:FF:000012">
    <property type="entry name" value="Inositol-1-monophosphatase"/>
    <property type="match status" value="1"/>
</dbReference>
<comment type="cofactor">
    <cofactor evidence="2 9 10">
        <name>Mg(2+)</name>
        <dbReference type="ChEBI" id="CHEBI:18420"/>
    </cofactor>
</comment>
<evidence type="ECO:0000256" key="7">
    <source>
        <dbReference type="ARBA" id="ARBA00022801"/>
    </source>
</evidence>
<dbReference type="GO" id="GO:0006021">
    <property type="term" value="P:inositol biosynthetic process"/>
    <property type="evidence" value="ECO:0007669"/>
    <property type="project" value="UniProtKB-UniPathway"/>
</dbReference>
<feature type="binding site" evidence="9">
    <location>
        <position position="96"/>
    </location>
    <ligand>
        <name>Mg(2+)</name>
        <dbReference type="ChEBI" id="CHEBI:18420"/>
        <label>1</label>
        <note>catalytic</note>
    </ligand>
</feature>
<keyword evidence="8 9" id="KW-0460">Magnesium</keyword>
<dbReference type="PANTHER" id="PTHR20854">
    <property type="entry name" value="INOSITOL MONOPHOSPHATASE"/>
    <property type="match status" value="1"/>
</dbReference>
<dbReference type="PROSITE" id="PS00630">
    <property type="entry name" value="IMP_2"/>
    <property type="match status" value="1"/>
</dbReference>
<dbReference type="PROSITE" id="PS00629">
    <property type="entry name" value="IMP_1"/>
    <property type="match status" value="1"/>
</dbReference>
<dbReference type="EMBL" id="LLZZ01000148">
    <property type="protein sequence ID" value="KTA99086.1"/>
    <property type="molecule type" value="Genomic_DNA"/>
</dbReference>
<reference evidence="11 12" key="1">
    <citation type="submission" date="2015-10" db="EMBL/GenBank/DDBJ databases">
        <title>Draft genomes sequences of Candida glabrata isolates 1A, 1B, 2A, 2B, 3A and 3B.</title>
        <authorList>
            <person name="Haavelsrud O.E."/>
            <person name="Gaustad P."/>
        </authorList>
    </citation>
    <scope>NUCLEOTIDE SEQUENCE [LARGE SCALE GENOMIC DNA]</scope>
    <source>
        <strain evidence="11">910700640</strain>
    </source>
</reference>
<dbReference type="Gene3D" id="3.40.190.80">
    <property type="match status" value="1"/>
</dbReference>
<dbReference type="Proteomes" id="UP000054886">
    <property type="component" value="Unassembled WGS sequence"/>
</dbReference>
<dbReference type="Pfam" id="PF00459">
    <property type="entry name" value="Inositol_P"/>
    <property type="match status" value="1"/>
</dbReference>
<evidence type="ECO:0000256" key="6">
    <source>
        <dbReference type="ARBA" id="ARBA00022723"/>
    </source>
</evidence>
<evidence type="ECO:0000313" key="11">
    <source>
        <dbReference type="EMBL" id="KTA99086.1"/>
    </source>
</evidence>
<evidence type="ECO:0000256" key="8">
    <source>
        <dbReference type="ARBA" id="ARBA00022842"/>
    </source>
</evidence>
<dbReference type="GO" id="GO:0046872">
    <property type="term" value="F:metal ion binding"/>
    <property type="evidence" value="ECO:0007669"/>
    <property type="project" value="UniProtKB-KW"/>
</dbReference>
<dbReference type="FunFam" id="3.30.540.10:FF:000013">
    <property type="entry name" value="Inositol-1-monophosphatase"/>
    <property type="match status" value="1"/>
</dbReference>
<evidence type="ECO:0000256" key="9">
    <source>
        <dbReference type="PIRSR" id="PIRSR600760-2"/>
    </source>
</evidence>
<dbReference type="InterPro" id="IPR020550">
    <property type="entry name" value="Inositol_monophosphatase_CS"/>
</dbReference>
<feature type="binding site" evidence="9">
    <location>
        <position position="99"/>
    </location>
    <ligand>
        <name>Mg(2+)</name>
        <dbReference type="ChEBI" id="CHEBI:18420"/>
        <label>1</label>
        <note>catalytic</note>
    </ligand>
</feature>
<comment type="catalytic activity">
    <reaction evidence="1 10">
        <text>a myo-inositol phosphate + H2O = myo-inositol + phosphate</text>
        <dbReference type="Rhea" id="RHEA:24056"/>
        <dbReference type="ChEBI" id="CHEBI:15377"/>
        <dbReference type="ChEBI" id="CHEBI:17268"/>
        <dbReference type="ChEBI" id="CHEBI:43474"/>
        <dbReference type="ChEBI" id="CHEBI:84139"/>
        <dbReference type="EC" id="3.1.3.25"/>
    </reaction>
</comment>
<evidence type="ECO:0000256" key="5">
    <source>
        <dbReference type="ARBA" id="ARBA00022671"/>
    </source>
</evidence>
<comment type="pathway">
    <text evidence="3 10">Polyol metabolism; myo-inositol biosynthesis; myo-inositol from D-glucose 6-phosphate: step 2/2.</text>
</comment>
<proteinExistence type="inferred from homology"/>
<dbReference type="EC" id="3.1.3.25" evidence="10"/>
<dbReference type="OMA" id="GEAPVWI"/>
<feature type="binding site" evidence="9">
    <location>
        <position position="77"/>
    </location>
    <ligand>
        <name>Mg(2+)</name>
        <dbReference type="ChEBI" id="CHEBI:18420"/>
        <label>1</label>
        <note>catalytic</note>
    </ligand>
</feature>
<keyword evidence="6 9" id="KW-0479">Metal-binding</keyword>
<protein>
    <recommendedName>
        <fullName evidence="10">Inositol-1-monophosphatase</fullName>
        <ecNumber evidence="10">3.1.3.25</ecNumber>
    </recommendedName>
</protein>
<dbReference type="InterPro" id="IPR033942">
    <property type="entry name" value="IMPase"/>
</dbReference>
<dbReference type="GO" id="GO:0007165">
    <property type="term" value="P:signal transduction"/>
    <property type="evidence" value="ECO:0007669"/>
    <property type="project" value="TreeGrafter"/>
</dbReference>
<evidence type="ECO:0000256" key="3">
    <source>
        <dbReference type="ARBA" id="ARBA00005152"/>
    </source>
</evidence>
<keyword evidence="5" id="KW-0452">Lithium</keyword>
<dbReference type="Gene3D" id="3.30.540.10">
    <property type="entry name" value="Fructose-1,6-Bisphosphatase, subunit A, domain 1"/>
    <property type="match status" value="1"/>
</dbReference>
<dbReference type="SUPFAM" id="SSF56655">
    <property type="entry name" value="Carbohydrate phosphatase"/>
    <property type="match status" value="1"/>
</dbReference>
<evidence type="ECO:0000313" key="12">
    <source>
        <dbReference type="Proteomes" id="UP000054886"/>
    </source>
</evidence>
<dbReference type="InterPro" id="IPR000760">
    <property type="entry name" value="Inositol_monophosphatase-like"/>
</dbReference>